<protein>
    <recommendedName>
        <fullName evidence="5 14">Adenine DNA glycosylase</fullName>
        <ecNumber evidence="4 14">3.2.2.31</ecNumber>
    </recommendedName>
</protein>
<dbReference type="FunFam" id="1.10.340.30:FF:000002">
    <property type="entry name" value="Adenine DNA glycosylase"/>
    <property type="match status" value="1"/>
</dbReference>
<evidence type="ECO:0000256" key="14">
    <source>
        <dbReference type="RuleBase" id="RU365096"/>
    </source>
</evidence>
<dbReference type="GO" id="GO:0035485">
    <property type="term" value="F:adenine/guanine mispair binding"/>
    <property type="evidence" value="ECO:0007669"/>
    <property type="project" value="TreeGrafter"/>
</dbReference>
<dbReference type="Gene3D" id="3.90.79.10">
    <property type="entry name" value="Nucleoside Triphosphate Pyrophosphohydrolase"/>
    <property type="match status" value="1"/>
</dbReference>
<evidence type="ECO:0000313" key="16">
    <source>
        <dbReference type="Proteomes" id="UP000286954"/>
    </source>
</evidence>
<dbReference type="SUPFAM" id="SSF48150">
    <property type="entry name" value="DNA-glycosylase"/>
    <property type="match status" value="1"/>
</dbReference>
<reference evidence="15 16" key="1">
    <citation type="submission" date="2016-12" db="EMBL/GenBank/DDBJ databases">
        <title>The genome of dimorphic prosthecate Glycocaulis alkaliphilus 6b-8t, isolated from crude oil dictates its adaptability in petroleum environments.</title>
        <authorList>
            <person name="Wu X.-L."/>
            <person name="Geng S."/>
        </authorList>
    </citation>
    <scope>NUCLEOTIDE SEQUENCE [LARGE SCALE GENOMIC DNA]</scope>
    <source>
        <strain evidence="15 16">6B-8</strain>
    </source>
</reference>
<evidence type="ECO:0000256" key="8">
    <source>
        <dbReference type="ARBA" id="ARBA00022763"/>
    </source>
</evidence>
<dbReference type="SMART" id="SM00478">
    <property type="entry name" value="ENDO3c"/>
    <property type="match status" value="1"/>
</dbReference>
<proteinExistence type="inferred from homology"/>
<dbReference type="Pfam" id="PF00730">
    <property type="entry name" value="HhH-GPD"/>
    <property type="match status" value="1"/>
</dbReference>
<evidence type="ECO:0000256" key="5">
    <source>
        <dbReference type="ARBA" id="ARBA00022023"/>
    </source>
</evidence>
<keyword evidence="7" id="KW-0479">Metal-binding</keyword>
<dbReference type="Pfam" id="PF14815">
    <property type="entry name" value="NUDIX_4"/>
    <property type="match status" value="1"/>
</dbReference>
<dbReference type="AlphaFoldDB" id="A0A3T0EB08"/>
<evidence type="ECO:0000256" key="3">
    <source>
        <dbReference type="ARBA" id="ARBA00008343"/>
    </source>
</evidence>
<dbReference type="EC" id="3.2.2.31" evidence="4 14"/>
<dbReference type="Gene3D" id="1.10.340.30">
    <property type="entry name" value="Hypothetical protein, domain 2"/>
    <property type="match status" value="1"/>
</dbReference>
<comment type="similarity">
    <text evidence="3 14">Belongs to the Nth/MutY family.</text>
</comment>
<dbReference type="GO" id="GO:0032357">
    <property type="term" value="F:oxidized purine DNA binding"/>
    <property type="evidence" value="ECO:0007669"/>
    <property type="project" value="TreeGrafter"/>
</dbReference>
<dbReference type="NCBIfam" id="TIGR01084">
    <property type="entry name" value="mutY"/>
    <property type="match status" value="1"/>
</dbReference>
<evidence type="ECO:0000313" key="15">
    <source>
        <dbReference type="EMBL" id="AZU04504.1"/>
    </source>
</evidence>
<keyword evidence="9" id="KW-0378">Hydrolase</keyword>
<dbReference type="GO" id="GO:0006284">
    <property type="term" value="P:base-excision repair"/>
    <property type="evidence" value="ECO:0007669"/>
    <property type="project" value="UniProtKB-UniRule"/>
</dbReference>
<name>A0A3T0EB08_9PROT</name>
<evidence type="ECO:0000256" key="13">
    <source>
        <dbReference type="ARBA" id="ARBA00023295"/>
    </source>
</evidence>
<evidence type="ECO:0000256" key="4">
    <source>
        <dbReference type="ARBA" id="ARBA00012045"/>
    </source>
</evidence>
<organism evidence="15 16">
    <name type="scientific">Glycocaulis alkaliphilus</name>
    <dbReference type="NCBI Taxonomy" id="1434191"/>
    <lineage>
        <taxon>Bacteria</taxon>
        <taxon>Pseudomonadati</taxon>
        <taxon>Pseudomonadota</taxon>
        <taxon>Alphaproteobacteria</taxon>
        <taxon>Maricaulales</taxon>
        <taxon>Maricaulaceae</taxon>
        <taxon>Glycocaulis</taxon>
    </lineage>
</organism>
<dbReference type="InterPro" id="IPR011257">
    <property type="entry name" value="DNA_glycosylase"/>
</dbReference>
<dbReference type="InterPro" id="IPR005760">
    <property type="entry name" value="A/G_AdeGlyc_MutY"/>
</dbReference>
<dbReference type="CDD" id="cd00056">
    <property type="entry name" value="ENDO3c"/>
    <property type="match status" value="1"/>
</dbReference>
<dbReference type="SUPFAM" id="SSF55811">
    <property type="entry name" value="Nudix"/>
    <property type="match status" value="1"/>
</dbReference>
<comment type="catalytic activity">
    <reaction evidence="1 14">
        <text>Hydrolyzes free adenine bases from 7,8-dihydro-8-oxoguanine:adenine mismatched double-stranded DNA, leaving an apurinic site.</text>
        <dbReference type="EC" id="3.2.2.31"/>
    </reaction>
</comment>
<dbReference type="KEGG" id="gak:X907_1981"/>
<dbReference type="InterPro" id="IPR000445">
    <property type="entry name" value="HhH_motif"/>
</dbReference>
<evidence type="ECO:0000256" key="11">
    <source>
        <dbReference type="ARBA" id="ARBA00023014"/>
    </source>
</evidence>
<dbReference type="Proteomes" id="UP000286954">
    <property type="component" value="Chromosome"/>
</dbReference>
<evidence type="ECO:0000256" key="2">
    <source>
        <dbReference type="ARBA" id="ARBA00002933"/>
    </source>
</evidence>
<comment type="function">
    <text evidence="2">Adenine glycosylase active on G-A mispairs. MutY also corrects error-prone DNA synthesis past GO lesions which are due to the oxidatively damaged form of guanine: 7,8-dihydro-8-oxoguanine (8-oxo-dGTP).</text>
</comment>
<dbReference type="GO" id="GO:0006298">
    <property type="term" value="P:mismatch repair"/>
    <property type="evidence" value="ECO:0007669"/>
    <property type="project" value="TreeGrafter"/>
</dbReference>
<keyword evidence="10 14" id="KW-0408">Iron</keyword>
<dbReference type="EMBL" id="CP018911">
    <property type="protein sequence ID" value="AZU04504.1"/>
    <property type="molecule type" value="Genomic_DNA"/>
</dbReference>
<keyword evidence="16" id="KW-1185">Reference proteome</keyword>
<evidence type="ECO:0000256" key="9">
    <source>
        <dbReference type="ARBA" id="ARBA00022801"/>
    </source>
</evidence>
<dbReference type="GO" id="GO:0034039">
    <property type="term" value="F:8-oxo-7,8-dihydroguanine DNA N-glycosylase activity"/>
    <property type="evidence" value="ECO:0007669"/>
    <property type="project" value="TreeGrafter"/>
</dbReference>
<evidence type="ECO:0000256" key="12">
    <source>
        <dbReference type="ARBA" id="ARBA00023204"/>
    </source>
</evidence>
<dbReference type="InterPro" id="IPR003651">
    <property type="entry name" value="Endonuclease3_FeS-loop_motif"/>
</dbReference>
<dbReference type="Pfam" id="PF00633">
    <property type="entry name" value="HHH"/>
    <property type="match status" value="1"/>
</dbReference>
<dbReference type="GO" id="GO:0046872">
    <property type="term" value="F:metal ion binding"/>
    <property type="evidence" value="ECO:0007669"/>
    <property type="project" value="UniProtKB-UniRule"/>
</dbReference>
<dbReference type="InterPro" id="IPR015797">
    <property type="entry name" value="NUDIX_hydrolase-like_dom_sf"/>
</dbReference>
<keyword evidence="12" id="KW-0234">DNA repair</keyword>
<dbReference type="PANTHER" id="PTHR42944:SF1">
    <property type="entry name" value="ADENINE DNA GLYCOSYLASE"/>
    <property type="match status" value="1"/>
</dbReference>
<keyword evidence="13 14" id="KW-0326">Glycosidase</keyword>
<evidence type="ECO:0000256" key="7">
    <source>
        <dbReference type="ARBA" id="ARBA00022723"/>
    </source>
</evidence>
<dbReference type="InterPro" id="IPR003265">
    <property type="entry name" value="HhH-GPD_domain"/>
</dbReference>
<dbReference type="GO" id="GO:0000701">
    <property type="term" value="F:purine-specific mismatch base pair DNA N-glycosylase activity"/>
    <property type="evidence" value="ECO:0007669"/>
    <property type="project" value="UniProtKB-EC"/>
</dbReference>
<dbReference type="InterPro" id="IPR044298">
    <property type="entry name" value="MIG/MutY"/>
</dbReference>
<accession>A0A3T0EB08</accession>
<dbReference type="InterPro" id="IPR023170">
    <property type="entry name" value="HhH_base_excis_C"/>
</dbReference>
<dbReference type="Gene3D" id="1.10.1670.10">
    <property type="entry name" value="Helix-hairpin-Helix base-excision DNA repair enzymes (C-terminal)"/>
    <property type="match status" value="1"/>
</dbReference>
<keyword evidence="6" id="KW-0004">4Fe-4S</keyword>
<dbReference type="GO" id="GO:0051539">
    <property type="term" value="F:4 iron, 4 sulfur cluster binding"/>
    <property type="evidence" value="ECO:0007669"/>
    <property type="project" value="UniProtKB-UniRule"/>
</dbReference>
<gene>
    <name evidence="15" type="ORF">X907_1981</name>
</gene>
<evidence type="ECO:0000256" key="10">
    <source>
        <dbReference type="ARBA" id="ARBA00023004"/>
    </source>
</evidence>
<sequence>MSGDIAAMRSRLLAWYDREGRTLPWRIRPEERAAGRAADPYAVWLSEIMLQQTTVPHAAPYYAKFLSLWPTVHDLANAPREDVMAAWAGLGYYARARNLHACAQAVSRGLAGVFPSDLEGLRALPGIGEYTAHAIRAAAFNLPASVVDANVERVITRIFRIEAPLPSAKPQIRKAAAMLADPDRPGDYAQAIMDLGAVICTPRAPSCGSCPWESHCAARVAGDQERYPVKAAKKAKPVRHGIAFVVFRGAGEAREVLVRTRPDKGLLGGMLEVPGTDWVEDAGALPSPEEAAPLALEWREAGGITHVFTHFELRLTVFAAPFDAKASLPDGARWVAVHPIRAAGLPTAMKKAVQAVL</sequence>
<comment type="cofactor">
    <cofactor evidence="14">
        <name>[4Fe-4S] cluster</name>
        <dbReference type="ChEBI" id="CHEBI:49883"/>
    </cofactor>
    <text evidence="14">Binds 1 [4Fe-4S] cluster.</text>
</comment>
<dbReference type="SMART" id="SM00525">
    <property type="entry name" value="FES"/>
    <property type="match status" value="1"/>
</dbReference>
<keyword evidence="11" id="KW-0411">Iron-sulfur</keyword>
<evidence type="ECO:0000256" key="1">
    <source>
        <dbReference type="ARBA" id="ARBA00000843"/>
    </source>
</evidence>
<evidence type="ECO:0000256" key="6">
    <source>
        <dbReference type="ARBA" id="ARBA00022485"/>
    </source>
</evidence>
<dbReference type="CDD" id="cd03431">
    <property type="entry name" value="NUDIX_DNA_Glycosylase_C-MutY"/>
    <property type="match status" value="1"/>
</dbReference>
<keyword evidence="8 14" id="KW-0227">DNA damage</keyword>
<dbReference type="InterPro" id="IPR029119">
    <property type="entry name" value="MutY_C"/>
</dbReference>
<dbReference type="PANTHER" id="PTHR42944">
    <property type="entry name" value="ADENINE DNA GLYCOSYLASE"/>
    <property type="match status" value="1"/>
</dbReference>